<dbReference type="AlphaFoldDB" id="A0A6N7W345"/>
<dbReference type="Proteomes" id="UP000441455">
    <property type="component" value="Unassembled WGS sequence"/>
</dbReference>
<dbReference type="Pfam" id="PF03703">
    <property type="entry name" value="bPH_2"/>
    <property type="match status" value="1"/>
</dbReference>
<keyword evidence="2" id="KW-1133">Transmembrane helix</keyword>
<comment type="caution">
    <text evidence="4">The sequence shown here is derived from an EMBL/GenBank/DDBJ whole genome shotgun (WGS) entry which is preliminary data.</text>
</comment>
<evidence type="ECO:0000313" key="5">
    <source>
        <dbReference type="Proteomes" id="UP000441455"/>
    </source>
</evidence>
<accession>A0A6N7W345</accession>
<evidence type="ECO:0000313" key="4">
    <source>
        <dbReference type="EMBL" id="MSS82558.1"/>
    </source>
</evidence>
<gene>
    <name evidence="4" type="ORF">FX155_08125</name>
</gene>
<proteinExistence type="predicted"/>
<feature type="domain" description="YdbS-like PH" evidence="3">
    <location>
        <begin position="116"/>
        <end position="173"/>
    </location>
</feature>
<feature type="compositionally biased region" description="Basic and acidic residues" evidence="1">
    <location>
        <begin position="62"/>
        <end position="73"/>
    </location>
</feature>
<sequence>MKERCTMEPNPQENPETAENSQASPDTAADASEEKKTEQTEAQASQEAAAPNLPAEDEAEEAETRPMDEEEEKPLARADRSLMYFFWPLVVLILYVPAGLIWLCFRFMYYKSQLLLLTNKRLVLFKGAFKKKQYMIPLDMAAQMTMEQGFLGRKAGYGTLVIGKGKEAIRYDYVRDPEKFIKKCKEAVN</sequence>
<keyword evidence="2" id="KW-0812">Transmembrane</keyword>
<dbReference type="InterPro" id="IPR005182">
    <property type="entry name" value="YdbS-like_PH"/>
</dbReference>
<protein>
    <submittedName>
        <fullName evidence="4">PH domain-containing protein</fullName>
    </submittedName>
</protein>
<evidence type="ECO:0000259" key="3">
    <source>
        <dbReference type="Pfam" id="PF03703"/>
    </source>
</evidence>
<feature type="transmembrane region" description="Helical" evidence="2">
    <location>
        <begin position="84"/>
        <end position="105"/>
    </location>
</feature>
<feature type="region of interest" description="Disordered" evidence="1">
    <location>
        <begin position="1"/>
        <end position="73"/>
    </location>
</feature>
<organism evidence="4 5">
    <name type="scientific">Acidaminococcus fermentans</name>
    <dbReference type="NCBI Taxonomy" id="905"/>
    <lineage>
        <taxon>Bacteria</taxon>
        <taxon>Bacillati</taxon>
        <taxon>Bacillota</taxon>
        <taxon>Negativicutes</taxon>
        <taxon>Acidaminococcales</taxon>
        <taxon>Acidaminococcaceae</taxon>
        <taxon>Acidaminococcus</taxon>
    </lineage>
</organism>
<dbReference type="EMBL" id="VULN01000011">
    <property type="protein sequence ID" value="MSS82558.1"/>
    <property type="molecule type" value="Genomic_DNA"/>
</dbReference>
<dbReference type="OrthoDB" id="3378680at2"/>
<feature type="compositionally biased region" description="Polar residues" evidence="1">
    <location>
        <begin position="9"/>
        <end position="25"/>
    </location>
</feature>
<reference evidence="4 5" key="1">
    <citation type="submission" date="2019-08" db="EMBL/GenBank/DDBJ databases">
        <title>In-depth cultivation of the pig gut microbiome towards novel bacterial diversity and tailored functional studies.</title>
        <authorList>
            <person name="Wylensek D."/>
            <person name="Hitch T.C.A."/>
            <person name="Clavel T."/>
        </authorList>
    </citation>
    <scope>NUCLEOTIDE SEQUENCE [LARGE SCALE GENOMIC DNA]</scope>
    <source>
        <strain evidence="4 5">WCA-389-WT-5B</strain>
    </source>
</reference>
<feature type="compositionally biased region" description="Low complexity" evidence="1">
    <location>
        <begin position="40"/>
        <end position="50"/>
    </location>
</feature>
<evidence type="ECO:0000256" key="2">
    <source>
        <dbReference type="SAM" id="Phobius"/>
    </source>
</evidence>
<keyword evidence="2" id="KW-0472">Membrane</keyword>
<evidence type="ECO:0000256" key="1">
    <source>
        <dbReference type="SAM" id="MobiDB-lite"/>
    </source>
</evidence>
<name>A0A6N7W345_ACIFE</name>